<protein>
    <recommendedName>
        <fullName evidence="4">DUF3592 domain-containing protein</fullName>
    </recommendedName>
</protein>
<feature type="transmembrane region" description="Helical" evidence="1">
    <location>
        <begin position="6"/>
        <end position="25"/>
    </location>
</feature>
<name>A0ABT6CE00_9SPHN</name>
<feature type="transmembrane region" description="Helical" evidence="1">
    <location>
        <begin position="102"/>
        <end position="128"/>
    </location>
</feature>
<gene>
    <name evidence="2" type="ORF">POM99_01040</name>
</gene>
<proteinExistence type="predicted"/>
<keyword evidence="1" id="KW-1133">Transmembrane helix</keyword>
<dbReference type="RefSeq" id="WP_277274880.1">
    <property type="nucleotide sequence ID" value="NZ_JAROCY010000001.1"/>
</dbReference>
<evidence type="ECO:0000313" key="2">
    <source>
        <dbReference type="EMBL" id="MDF8331774.1"/>
    </source>
</evidence>
<sequence length="130" mass="14781">MRDYFIWSGVALCLFSLWAIGRHDWLRLTRPSRRASAKVVGYRSSREDGRVTYAPVLRFVFEGQEHEVVDAVYSARRTPAEGTQMDVRWPEGRPDLARPPRLMMWGAVYALLIGMAGLLTGLGLGWIADR</sequence>
<evidence type="ECO:0000313" key="3">
    <source>
        <dbReference type="Proteomes" id="UP001222770"/>
    </source>
</evidence>
<dbReference type="EMBL" id="JAROCY010000001">
    <property type="protein sequence ID" value="MDF8331774.1"/>
    <property type="molecule type" value="Genomic_DNA"/>
</dbReference>
<keyword evidence="3" id="KW-1185">Reference proteome</keyword>
<reference evidence="2 3" key="1">
    <citation type="submission" date="2023-03" db="EMBL/GenBank/DDBJ databases">
        <title>Novosphingobium cyanobacteriorum sp. nov., isolated from a eutrophic reservoir during the Microcystis bloom period.</title>
        <authorList>
            <person name="Kang M."/>
            <person name="Le V."/>
            <person name="Ko S.-R."/>
            <person name="Lee S.-A."/>
            <person name="Ahn C.-Y."/>
        </authorList>
    </citation>
    <scope>NUCLEOTIDE SEQUENCE [LARGE SCALE GENOMIC DNA]</scope>
    <source>
        <strain evidence="2 3">HBC54</strain>
    </source>
</reference>
<comment type="caution">
    <text evidence="2">The sequence shown here is derived from an EMBL/GenBank/DDBJ whole genome shotgun (WGS) entry which is preliminary data.</text>
</comment>
<dbReference type="Proteomes" id="UP001222770">
    <property type="component" value="Unassembled WGS sequence"/>
</dbReference>
<evidence type="ECO:0000256" key="1">
    <source>
        <dbReference type="SAM" id="Phobius"/>
    </source>
</evidence>
<accession>A0ABT6CE00</accession>
<organism evidence="2 3">
    <name type="scientific">Novosphingobium cyanobacteriorum</name>
    <dbReference type="NCBI Taxonomy" id="3024215"/>
    <lineage>
        <taxon>Bacteria</taxon>
        <taxon>Pseudomonadati</taxon>
        <taxon>Pseudomonadota</taxon>
        <taxon>Alphaproteobacteria</taxon>
        <taxon>Sphingomonadales</taxon>
        <taxon>Sphingomonadaceae</taxon>
        <taxon>Novosphingobium</taxon>
    </lineage>
</organism>
<evidence type="ECO:0008006" key="4">
    <source>
        <dbReference type="Google" id="ProtNLM"/>
    </source>
</evidence>
<keyword evidence="1" id="KW-0812">Transmembrane</keyword>
<keyword evidence="1" id="KW-0472">Membrane</keyword>